<keyword evidence="2" id="KW-1185">Reference proteome</keyword>
<gene>
    <name evidence="1" type="ORF">HUJ06_003153</name>
</gene>
<dbReference type="AlphaFoldDB" id="A0A822ZJL4"/>
<protein>
    <submittedName>
        <fullName evidence="1">Uncharacterized protein</fullName>
    </submittedName>
</protein>
<sequence>MHEHITVSAVFQLSRPAGGGRRREGGDVVVVVLFLDIQYWRRPYTCTKLM</sequence>
<accession>A0A822ZJL4</accession>
<name>A0A822ZJL4_NELNU</name>
<organism evidence="1 2">
    <name type="scientific">Nelumbo nucifera</name>
    <name type="common">Sacred lotus</name>
    <dbReference type="NCBI Taxonomy" id="4432"/>
    <lineage>
        <taxon>Eukaryota</taxon>
        <taxon>Viridiplantae</taxon>
        <taxon>Streptophyta</taxon>
        <taxon>Embryophyta</taxon>
        <taxon>Tracheophyta</taxon>
        <taxon>Spermatophyta</taxon>
        <taxon>Magnoliopsida</taxon>
        <taxon>Proteales</taxon>
        <taxon>Nelumbonaceae</taxon>
        <taxon>Nelumbo</taxon>
    </lineage>
</organism>
<proteinExistence type="predicted"/>
<evidence type="ECO:0000313" key="1">
    <source>
        <dbReference type="EMBL" id="DAD44923.1"/>
    </source>
</evidence>
<reference evidence="1 2" key="1">
    <citation type="journal article" date="2020" name="Mol. Biol. Evol.">
        <title>Distinct Expression and Methylation Patterns for Genes with Different Fates following a Single Whole-Genome Duplication in Flowering Plants.</title>
        <authorList>
            <person name="Shi T."/>
            <person name="Rahmani R.S."/>
            <person name="Gugger P.F."/>
            <person name="Wang M."/>
            <person name="Li H."/>
            <person name="Zhang Y."/>
            <person name="Li Z."/>
            <person name="Wang Q."/>
            <person name="Van de Peer Y."/>
            <person name="Marchal K."/>
            <person name="Chen J."/>
        </authorList>
    </citation>
    <scope>NUCLEOTIDE SEQUENCE [LARGE SCALE GENOMIC DNA]</scope>
    <source>
        <tissue evidence="1">Leaf</tissue>
    </source>
</reference>
<dbReference type="EMBL" id="DUZY01000007">
    <property type="protein sequence ID" value="DAD44923.1"/>
    <property type="molecule type" value="Genomic_DNA"/>
</dbReference>
<dbReference type="Proteomes" id="UP000607653">
    <property type="component" value="Unassembled WGS sequence"/>
</dbReference>
<evidence type="ECO:0000313" key="2">
    <source>
        <dbReference type="Proteomes" id="UP000607653"/>
    </source>
</evidence>
<comment type="caution">
    <text evidence="1">The sequence shown here is derived from an EMBL/GenBank/DDBJ whole genome shotgun (WGS) entry which is preliminary data.</text>
</comment>